<organism evidence="2">
    <name type="scientific">Anguilla anguilla</name>
    <name type="common">European freshwater eel</name>
    <name type="synonym">Muraena anguilla</name>
    <dbReference type="NCBI Taxonomy" id="7936"/>
    <lineage>
        <taxon>Eukaryota</taxon>
        <taxon>Metazoa</taxon>
        <taxon>Chordata</taxon>
        <taxon>Craniata</taxon>
        <taxon>Vertebrata</taxon>
        <taxon>Euteleostomi</taxon>
        <taxon>Actinopterygii</taxon>
        <taxon>Neopterygii</taxon>
        <taxon>Teleostei</taxon>
        <taxon>Anguilliformes</taxon>
        <taxon>Anguillidae</taxon>
        <taxon>Anguilla</taxon>
    </lineage>
</organism>
<evidence type="ECO:0000313" key="2">
    <source>
        <dbReference type="EMBL" id="JAH66409.1"/>
    </source>
</evidence>
<reference evidence="2" key="1">
    <citation type="submission" date="2014-11" db="EMBL/GenBank/DDBJ databases">
        <authorList>
            <person name="Amaro Gonzalez C."/>
        </authorList>
    </citation>
    <scope>NUCLEOTIDE SEQUENCE</scope>
</reference>
<evidence type="ECO:0000256" key="1">
    <source>
        <dbReference type="SAM" id="MobiDB-lite"/>
    </source>
</evidence>
<sequence>MKQPIQAKKAETKTRTFRIMV</sequence>
<name>A0A0E9UKN8_ANGAN</name>
<dbReference type="AlphaFoldDB" id="A0A0E9UKN8"/>
<accession>A0A0E9UKN8</accession>
<proteinExistence type="predicted"/>
<dbReference type="EMBL" id="GBXM01042168">
    <property type="protein sequence ID" value="JAH66409.1"/>
    <property type="molecule type" value="Transcribed_RNA"/>
</dbReference>
<feature type="region of interest" description="Disordered" evidence="1">
    <location>
        <begin position="1"/>
        <end position="21"/>
    </location>
</feature>
<reference evidence="2" key="2">
    <citation type="journal article" date="2015" name="Fish Shellfish Immunol.">
        <title>Early steps in the European eel (Anguilla anguilla)-Vibrio vulnificus interaction in the gills: Role of the RtxA13 toxin.</title>
        <authorList>
            <person name="Callol A."/>
            <person name="Pajuelo D."/>
            <person name="Ebbesson L."/>
            <person name="Teles M."/>
            <person name="MacKenzie S."/>
            <person name="Amaro C."/>
        </authorList>
    </citation>
    <scope>NUCLEOTIDE SEQUENCE</scope>
</reference>
<protein>
    <submittedName>
        <fullName evidence="2">Uncharacterized protein</fullName>
    </submittedName>
</protein>